<dbReference type="EC" id="2.7.13.3" evidence="3"/>
<evidence type="ECO:0000256" key="5">
    <source>
        <dbReference type="ARBA" id="ARBA00022679"/>
    </source>
</evidence>
<evidence type="ECO:0000313" key="11">
    <source>
        <dbReference type="EMBL" id="PXX53852.1"/>
    </source>
</evidence>
<feature type="transmembrane region" description="Helical" evidence="8">
    <location>
        <begin position="6"/>
        <end position="23"/>
    </location>
</feature>
<dbReference type="PROSITE" id="PS50109">
    <property type="entry name" value="HIS_KIN"/>
    <property type="match status" value="1"/>
</dbReference>
<dbReference type="RefSeq" id="WP_110323177.1">
    <property type="nucleotide sequence ID" value="NZ_QJKD01000005.1"/>
</dbReference>
<feature type="transmembrane region" description="Helical" evidence="8">
    <location>
        <begin position="264"/>
        <end position="283"/>
    </location>
</feature>
<dbReference type="SUPFAM" id="SSF55874">
    <property type="entry name" value="ATPase domain of HSP90 chaperone/DNA topoisomerase II/histidine kinase"/>
    <property type="match status" value="1"/>
</dbReference>
<keyword evidence="12" id="KW-1185">Reference proteome</keyword>
<sequence>MMQLVWIDIIIFFLIAGAGVILSQRIYRQDMETETSNVFEASFSNIENTLHFVENIAFNIMNDKTVKEALRAVNQEREDRYALVDDLYYRLITGSLVANDAVSIIVTDLEGRQYATGSLDYNLTEEEQEKIRLLMEERSSRTEPVWLERGNGQELLYGRELYDTPFGGHRPLGMILIRVNLDKMMAESRQGSLAKGNIVIFYHENPIYAGDKRIFDSPVLLDSVRKEKNGGSGRYFRTEGESEFPGITYLGYERYKEMMTSTNTLMIFFTAAILFILIASFLATARVVHHITAPIAFLSKKMKAVEEGDFSVQIDRDLLDTDIMEFEELAANFNLMTGEIGRLVEDNYLRTIKEKEYQIKVLQAQINPHFLYNTLDAINWLAMDSGRPEISSMVQSLATLFREATKQQQYLIPLREELTLLSCYVTIQKIRLEERLEVAFTIPEECMDMKIPKLSLQPILENSVKYAAEVTMKPCLIEIRARRKGNRLILCIWDNGPGIPEQILAQIRERRVPGNTGIGLLNIEERIQMLGGTGSGLKIYSRGQRAKRTRWRVHLATAARVKTPDARSGVFDLKKGRGTWITLCICQPGGESS</sequence>
<accession>A0A2V3YAU2</accession>
<reference evidence="11 12" key="1">
    <citation type="submission" date="2018-05" db="EMBL/GenBank/DDBJ databases">
        <title>Genomic Encyclopedia of Type Strains, Phase IV (KMG-IV): sequencing the most valuable type-strain genomes for metagenomic binning, comparative biology and taxonomic classification.</title>
        <authorList>
            <person name="Goeker M."/>
        </authorList>
    </citation>
    <scope>NUCLEOTIDE SEQUENCE [LARGE SCALE GENOMIC DNA]</scope>
    <source>
        <strain evidence="11 12">DSM 24995</strain>
    </source>
</reference>
<proteinExistence type="predicted"/>
<comment type="caution">
    <text evidence="11">The sequence shown here is derived from an EMBL/GenBank/DDBJ whole genome shotgun (WGS) entry which is preliminary data.</text>
</comment>
<evidence type="ECO:0000256" key="3">
    <source>
        <dbReference type="ARBA" id="ARBA00012438"/>
    </source>
</evidence>
<dbReference type="Proteomes" id="UP000248057">
    <property type="component" value="Unassembled WGS sequence"/>
</dbReference>
<dbReference type="PANTHER" id="PTHR34220">
    <property type="entry name" value="SENSOR HISTIDINE KINASE YPDA"/>
    <property type="match status" value="1"/>
</dbReference>
<evidence type="ECO:0000256" key="2">
    <source>
        <dbReference type="ARBA" id="ARBA00004370"/>
    </source>
</evidence>
<comment type="subcellular location">
    <subcellularLocation>
        <location evidence="2">Membrane</location>
    </subcellularLocation>
</comment>
<dbReference type="Pfam" id="PF02518">
    <property type="entry name" value="HATPase_c"/>
    <property type="match status" value="1"/>
</dbReference>
<dbReference type="InterPro" id="IPR003660">
    <property type="entry name" value="HAMP_dom"/>
</dbReference>
<dbReference type="Gene3D" id="6.10.340.10">
    <property type="match status" value="1"/>
</dbReference>
<dbReference type="AlphaFoldDB" id="A0A2V3YAU2"/>
<evidence type="ECO:0000256" key="8">
    <source>
        <dbReference type="SAM" id="Phobius"/>
    </source>
</evidence>
<dbReference type="CDD" id="cd06225">
    <property type="entry name" value="HAMP"/>
    <property type="match status" value="1"/>
</dbReference>
<feature type="domain" description="Histidine kinase" evidence="9">
    <location>
        <begin position="456"/>
        <end position="559"/>
    </location>
</feature>
<keyword evidence="5" id="KW-0808">Transferase</keyword>
<feature type="domain" description="HAMP" evidence="10">
    <location>
        <begin position="289"/>
        <end position="345"/>
    </location>
</feature>
<dbReference type="InterPro" id="IPR036890">
    <property type="entry name" value="HATPase_C_sf"/>
</dbReference>
<dbReference type="PANTHER" id="PTHR34220:SF7">
    <property type="entry name" value="SENSOR HISTIDINE KINASE YPDA"/>
    <property type="match status" value="1"/>
</dbReference>
<dbReference type="GeneID" id="86061729"/>
<dbReference type="GO" id="GO:0016020">
    <property type="term" value="C:membrane"/>
    <property type="evidence" value="ECO:0007669"/>
    <property type="project" value="UniProtKB-SubCell"/>
</dbReference>
<dbReference type="SMART" id="SM00387">
    <property type="entry name" value="HATPase_c"/>
    <property type="match status" value="1"/>
</dbReference>
<keyword evidence="8" id="KW-0472">Membrane</keyword>
<evidence type="ECO:0000256" key="1">
    <source>
        <dbReference type="ARBA" id="ARBA00000085"/>
    </source>
</evidence>
<name>A0A2V3YAU2_9FIRM</name>
<evidence type="ECO:0000259" key="10">
    <source>
        <dbReference type="PROSITE" id="PS50885"/>
    </source>
</evidence>
<keyword evidence="7" id="KW-0902">Two-component regulatory system</keyword>
<dbReference type="InterPro" id="IPR050640">
    <property type="entry name" value="Bact_2-comp_sensor_kinase"/>
</dbReference>
<dbReference type="Pfam" id="PF06580">
    <property type="entry name" value="His_kinase"/>
    <property type="match status" value="1"/>
</dbReference>
<keyword evidence="6 11" id="KW-0418">Kinase</keyword>
<dbReference type="EMBL" id="QJKD01000005">
    <property type="protein sequence ID" value="PXX53852.1"/>
    <property type="molecule type" value="Genomic_DNA"/>
</dbReference>
<keyword evidence="8" id="KW-1133">Transmembrane helix</keyword>
<dbReference type="SMART" id="SM00304">
    <property type="entry name" value="HAMP"/>
    <property type="match status" value="1"/>
</dbReference>
<dbReference type="GO" id="GO:0000155">
    <property type="term" value="F:phosphorelay sensor kinase activity"/>
    <property type="evidence" value="ECO:0007669"/>
    <property type="project" value="InterPro"/>
</dbReference>
<dbReference type="Gene3D" id="3.30.565.10">
    <property type="entry name" value="Histidine kinase-like ATPase, C-terminal domain"/>
    <property type="match status" value="1"/>
</dbReference>
<evidence type="ECO:0000256" key="4">
    <source>
        <dbReference type="ARBA" id="ARBA00022553"/>
    </source>
</evidence>
<protein>
    <recommendedName>
        <fullName evidence="3">histidine kinase</fullName>
        <ecNumber evidence="3">2.7.13.3</ecNumber>
    </recommendedName>
</protein>
<gene>
    <name evidence="11" type="ORF">DFR60_105341</name>
</gene>
<keyword evidence="8" id="KW-0812">Transmembrane</keyword>
<evidence type="ECO:0000256" key="7">
    <source>
        <dbReference type="ARBA" id="ARBA00023012"/>
    </source>
</evidence>
<keyword evidence="4" id="KW-0597">Phosphoprotein</keyword>
<comment type="catalytic activity">
    <reaction evidence="1">
        <text>ATP + protein L-histidine = ADP + protein N-phospho-L-histidine.</text>
        <dbReference type="EC" id="2.7.13.3"/>
    </reaction>
</comment>
<evidence type="ECO:0000256" key="6">
    <source>
        <dbReference type="ARBA" id="ARBA00022777"/>
    </source>
</evidence>
<dbReference type="InterPro" id="IPR003594">
    <property type="entry name" value="HATPase_dom"/>
</dbReference>
<dbReference type="InterPro" id="IPR005467">
    <property type="entry name" value="His_kinase_dom"/>
</dbReference>
<evidence type="ECO:0000313" key="12">
    <source>
        <dbReference type="Proteomes" id="UP000248057"/>
    </source>
</evidence>
<organism evidence="11 12">
    <name type="scientific">Hungatella effluvii</name>
    <dbReference type="NCBI Taxonomy" id="1096246"/>
    <lineage>
        <taxon>Bacteria</taxon>
        <taxon>Bacillati</taxon>
        <taxon>Bacillota</taxon>
        <taxon>Clostridia</taxon>
        <taxon>Lachnospirales</taxon>
        <taxon>Lachnospiraceae</taxon>
        <taxon>Hungatella</taxon>
    </lineage>
</organism>
<evidence type="ECO:0000259" key="9">
    <source>
        <dbReference type="PROSITE" id="PS50109"/>
    </source>
</evidence>
<dbReference type="InterPro" id="IPR010559">
    <property type="entry name" value="Sig_transdc_His_kin_internal"/>
</dbReference>
<dbReference type="PROSITE" id="PS50885">
    <property type="entry name" value="HAMP"/>
    <property type="match status" value="1"/>
</dbReference>